<evidence type="ECO:0000313" key="7">
    <source>
        <dbReference type="EMBL" id="CAK9257149.1"/>
    </source>
</evidence>
<keyword evidence="8" id="KW-1185">Reference proteome</keyword>
<feature type="compositionally biased region" description="Basic and acidic residues" evidence="5">
    <location>
        <begin position="94"/>
        <end position="108"/>
    </location>
</feature>
<feature type="region of interest" description="Disordered" evidence="5">
    <location>
        <begin position="54"/>
        <end position="109"/>
    </location>
</feature>
<evidence type="ECO:0000313" key="8">
    <source>
        <dbReference type="Proteomes" id="UP001497444"/>
    </source>
</evidence>
<sequence length="552" mass="60613">MAKGDDALAKKKNKAIRKRNRRAGVDTTEFAEGVKAHKRRRKLGTRRVCEGMCYSLPTPEDPFNERKKRSKRKAALDGENNADEQSASRKRSRRTEIGFDGKQKHSEVVNRTTSRAMDGNQCVNGMKDNKAGEKQTDSDVTDPVVLAFRVALSAIWEGTSAVVSDKNAGGDQEVVGQLRKDVSQFEWQWWLALAQGVDVLGASSNSYHARAYVVPAATQIAAHRHTNGLLHKPIVLFLVCSREQALLVRQICKPLKKALDIQSVSLHPGTSLKHQLDGLAVRTPEIIVATPDRLCQLLAVQAFSLGSVSYVVVDGMDDLISHGYQEEMATIKGYLPPRAKIGILSATFPVEVVDITRNWLRGPVVRASSDLSCPAMSACITQAVTVVTTEEAKLSKIKKILEQVWKKQEADSCSGKVLVLVRHADQFPVLMELLQKQGFSPQALGGSPIMQSQSREGRGIALVAQYDQVIDMSMLANVEVLINYDFSWSAELYSKIVAQIARTTTCGRVETLCTGAAALQAKNLIEVLEKSWQPIPHALRLLAQASSLLHSS</sequence>
<dbReference type="EMBL" id="OZ020105">
    <property type="protein sequence ID" value="CAK9257149.1"/>
    <property type="molecule type" value="Genomic_DNA"/>
</dbReference>
<gene>
    <name evidence="7" type="ORF">CSSPJE1EN1_LOCUS2627</name>
</gene>
<organism evidence="7 8">
    <name type="scientific">Sphagnum jensenii</name>
    <dbReference type="NCBI Taxonomy" id="128206"/>
    <lineage>
        <taxon>Eukaryota</taxon>
        <taxon>Viridiplantae</taxon>
        <taxon>Streptophyta</taxon>
        <taxon>Embryophyta</taxon>
        <taxon>Bryophyta</taxon>
        <taxon>Sphagnophytina</taxon>
        <taxon>Sphagnopsida</taxon>
        <taxon>Sphagnales</taxon>
        <taxon>Sphagnaceae</taxon>
        <taxon>Sphagnum</taxon>
    </lineage>
</organism>
<accession>A0ABP0VRP2</accession>
<evidence type="ECO:0000256" key="2">
    <source>
        <dbReference type="ARBA" id="ARBA00022801"/>
    </source>
</evidence>
<dbReference type="PROSITE" id="PS51192">
    <property type="entry name" value="HELICASE_ATP_BIND_1"/>
    <property type="match status" value="1"/>
</dbReference>
<keyword evidence="3" id="KW-0347">Helicase</keyword>
<keyword evidence="1" id="KW-0547">Nucleotide-binding</keyword>
<evidence type="ECO:0000256" key="3">
    <source>
        <dbReference type="ARBA" id="ARBA00022806"/>
    </source>
</evidence>
<keyword evidence="4" id="KW-0067">ATP-binding</keyword>
<protein>
    <recommendedName>
        <fullName evidence="6">Helicase ATP-binding domain-containing protein</fullName>
    </recommendedName>
</protein>
<evidence type="ECO:0000256" key="1">
    <source>
        <dbReference type="ARBA" id="ARBA00022741"/>
    </source>
</evidence>
<dbReference type="SMART" id="SM00487">
    <property type="entry name" value="DEXDc"/>
    <property type="match status" value="1"/>
</dbReference>
<evidence type="ECO:0000259" key="6">
    <source>
        <dbReference type="PROSITE" id="PS51192"/>
    </source>
</evidence>
<name>A0ABP0VRP2_9BRYO</name>
<keyword evidence="2" id="KW-0378">Hydrolase</keyword>
<feature type="compositionally biased region" description="Basic residues" evidence="5">
    <location>
        <begin position="10"/>
        <end position="22"/>
    </location>
</feature>
<dbReference type="Pfam" id="PF00270">
    <property type="entry name" value="DEAD"/>
    <property type="match status" value="1"/>
</dbReference>
<dbReference type="PANTHER" id="PTHR47960">
    <property type="entry name" value="DEAD-BOX ATP-DEPENDENT RNA HELICASE 50"/>
    <property type="match status" value="1"/>
</dbReference>
<evidence type="ECO:0000256" key="5">
    <source>
        <dbReference type="SAM" id="MobiDB-lite"/>
    </source>
</evidence>
<proteinExistence type="predicted"/>
<dbReference type="Proteomes" id="UP001497444">
    <property type="component" value="Chromosome 10"/>
</dbReference>
<dbReference type="SUPFAM" id="SSF52540">
    <property type="entry name" value="P-loop containing nucleoside triphosphate hydrolases"/>
    <property type="match status" value="2"/>
</dbReference>
<feature type="domain" description="Helicase ATP-binding" evidence="6">
    <location>
        <begin position="189"/>
        <end position="366"/>
    </location>
</feature>
<dbReference type="InterPro" id="IPR011545">
    <property type="entry name" value="DEAD/DEAH_box_helicase_dom"/>
</dbReference>
<dbReference type="InterPro" id="IPR027417">
    <property type="entry name" value="P-loop_NTPase"/>
</dbReference>
<dbReference type="InterPro" id="IPR014001">
    <property type="entry name" value="Helicase_ATP-bd"/>
</dbReference>
<feature type="region of interest" description="Disordered" evidence="5">
    <location>
        <begin position="1"/>
        <end position="27"/>
    </location>
</feature>
<reference evidence="7" key="1">
    <citation type="submission" date="2024-02" db="EMBL/GenBank/DDBJ databases">
        <authorList>
            <consortium name="ELIXIR-Norway"/>
            <consortium name="Elixir Norway"/>
        </authorList>
    </citation>
    <scope>NUCLEOTIDE SEQUENCE</scope>
</reference>
<dbReference type="Gene3D" id="3.40.50.300">
    <property type="entry name" value="P-loop containing nucleotide triphosphate hydrolases"/>
    <property type="match status" value="2"/>
</dbReference>
<evidence type="ECO:0000256" key="4">
    <source>
        <dbReference type="ARBA" id="ARBA00022840"/>
    </source>
</evidence>